<feature type="chain" id="PRO_5009920814" description="DUF1318 domain-containing protein" evidence="1">
    <location>
        <begin position="23"/>
        <end position="114"/>
    </location>
</feature>
<proteinExistence type="predicted"/>
<dbReference type="STRING" id="564117.SAMN05216369_1887"/>
<dbReference type="Proteomes" id="UP000184497">
    <property type="component" value="Unassembled WGS sequence"/>
</dbReference>
<gene>
    <name evidence="2" type="ORF">SAMN05216369_1887</name>
</gene>
<dbReference type="Pfam" id="PF07027">
    <property type="entry name" value="DUF1318"/>
    <property type="match status" value="1"/>
</dbReference>
<organism evidence="2 3">
    <name type="scientific">Marinobacter antarcticus</name>
    <dbReference type="NCBI Taxonomy" id="564117"/>
    <lineage>
        <taxon>Bacteria</taxon>
        <taxon>Pseudomonadati</taxon>
        <taxon>Pseudomonadota</taxon>
        <taxon>Gammaproteobacteria</taxon>
        <taxon>Pseudomonadales</taxon>
        <taxon>Marinobacteraceae</taxon>
        <taxon>Marinobacter</taxon>
    </lineage>
</organism>
<evidence type="ECO:0000313" key="3">
    <source>
        <dbReference type="Proteomes" id="UP000184497"/>
    </source>
</evidence>
<dbReference type="PIRSF" id="PIRSF025560">
    <property type="entry name" value="UCP025560"/>
    <property type="match status" value="1"/>
</dbReference>
<dbReference type="EMBL" id="FRAQ01000001">
    <property type="protein sequence ID" value="SHK40638.1"/>
    <property type="molecule type" value="Genomic_DNA"/>
</dbReference>
<reference evidence="3" key="1">
    <citation type="submission" date="2016-11" db="EMBL/GenBank/DDBJ databases">
        <authorList>
            <person name="Varghese N."/>
            <person name="Submissions S."/>
        </authorList>
    </citation>
    <scope>NUCLEOTIDE SEQUENCE [LARGE SCALE GENOMIC DNA]</scope>
    <source>
        <strain evidence="3">CGMCC 1.10835</strain>
    </source>
</reference>
<name>A0A1M6S7Y7_9GAMM</name>
<dbReference type="RefSeq" id="WP_072796877.1">
    <property type="nucleotide sequence ID" value="NZ_FRAQ01000001.1"/>
</dbReference>
<dbReference type="InterPro" id="IPR008309">
    <property type="entry name" value="YdbL"/>
</dbReference>
<keyword evidence="1" id="KW-0732">Signal</keyword>
<evidence type="ECO:0000256" key="1">
    <source>
        <dbReference type="SAM" id="SignalP"/>
    </source>
</evidence>
<dbReference type="OrthoDB" id="9798130at2"/>
<evidence type="ECO:0008006" key="4">
    <source>
        <dbReference type="Google" id="ProtNLM"/>
    </source>
</evidence>
<protein>
    <recommendedName>
        <fullName evidence="4">DUF1318 domain-containing protein</fullName>
    </recommendedName>
</protein>
<evidence type="ECO:0000313" key="2">
    <source>
        <dbReference type="EMBL" id="SHK40638.1"/>
    </source>
</evidence>
<dbReference type="AlphaFoldDB" id="A0A1M6S7Y7"/>
<accession>A0A1M6S7Y7</accession>
<feature type="signal peptide" evidence="1">
    <location>
        <begin position="1"/>
        <end position="22"/>
    </location>
</feature>
<sequence>MTLFARFSALILALCLALPAMAMSLDEAKNALDSAKNQGLVGETPTGYLAAVSSDQKAQEIANAINDARREAYKEIAEKHGIAVTKVETVAGQKAVEKTPAGQYIQVKDRWVKK</sequence>
<keyword evidence="3" id="KW-1185">Reference proteome</keyword>